<dbReference type="Gene3D" id="3.30.70.100">
    <property type="match status" value="1"/>
</dbReference>
<dbReference type="SUPFAM" id="SSF54909">
    <property type="entry name" value="Dimeric alpha+beta barrel"/>
    <property type="match status" value="1"/>
</dbReference>
<evidence type="ECO:0000259" key="1">
    <source>
        <dbReference type="PROSITE" id="PS51725"/>
    </source>
</evidence>
<sequence>MILVAGTVKLPEDGLEKLIPAAAVMIAETLKEEGCIRYAYAQDILDPSIMHVSEAWRDLDALIAHSTAKHMKVWSAAVSEVGVLERDLKRYDTDEGTTI</sequence>
<dbReference type="EMBL" id="WTYS01000001">
    <property type="protein sequence ID" value="MXO57411.1"/>
    <property type="molecule type" value="Genomic_DNA"/>
</dbReference>
<name>A0A6I4SNC4_9SPHN</name>
<comment type="caution">
    <text evidence="2">The sequence shown here is derived from an EMBL/GenBank/DDBJ whole genome shotgun (WGS) entry which is preliminary data.</text>
</comment>
<keyword evidence="3" id="KW-1185">Reference proteome</keyword>
<accession>A0A6I4SNC4</accession>
<dbReference type="PANTHER" id="PTHR33336">
    <property type="entry name" value="QUINOL MONOOXYGENASE YGIN-RELATED"/>
    <property type="match status" value="1"/>
</dbReference>
<dbReference type="Proteomes" id="UP000468943">
    <property type="component" value="Unassembled WGS sequence"/>
</dbReference>
<dbReference type="PANTHER" id="PTHR33336:SF15">
    <property type="entry name" value="ABM DOMAIN-CONTAINING PROTEIN"/>
    <property type="match status" value="1"/>
</dbReference>
<dbReference type="Pfam" id="PF03992">
    <property type="entry name" value="ABM"/>
    <property type="match status" value="1"/>
</dbReference>
<gene>
    <name evidence="2" type="ORF">GRI36_11035</name>
</gene>
<dbReference type="InterPro" id="IPR050744">
    <property type="entry name" value="AI-2_Isomerase_LsrG"/>
</dbReference>
<evidence type="ECO:0000313" key="2">
    <source>
        <dbReference type="EMBL" id="MXO57411.1"/>
    </source>
</evidence>
<dbReference type="InterPro" id="IPR011008">
    <property type="entry name" value="Dimeric_a/b-barrel"/>
</dbReference>
<dbReference type="GO" id="GO:0004497">
    <property type="term" value="F:monooxygenase activity"/>
    <property type="evidence" value="ECO:0007669"/>
    <property type="project" value="UniProtKB-KW"/>
</dbReference>
<dbReference type="OrthoDB" id="287932at2"/>
<reference evidence="2 3" key="1">
    <citation type="submission" date="2019-12" db="EMBL/GenBank/DDBJ databases">
        <title>Genomic-based taxomic classification of the family Erythrobacteraceae.</title>
        <authorList>
            <person name="Xu L."/>
        </authorList>
    </citation>
    <scope>NUCLEOTIDE SEQUENCE [LARGE SCALE GENOMIC DNA]</scope>
    <source>
        <strain evidence="2 3">JCM 17802</strain>
    </source>
</reference>
<dbReference type="AlphaFoldDB" id="A0A6I4SNC4"/>
<feature type="domain" description="ABM" evidence="1">
    <location>
        <begin position="2"/>
        <end position="92"/>
    </location>
</feature>
<dbReference type="PROSITE" id="PS51725">
    <property type="entry name" value="ABM"/>
    <property type="match status" value="1"/>
</dbReference>
<dbReference type="RefSeq" id="WP_160598500.1">
    <property type="nucleotide sequence ID" value="NZ_WTYS01000001.1"/>
</dbReference>
<proteinExistence type="predicted"/>
<keyword evidence="2" id="KW-0560">Oxidoreductase</keyword>
<protein>
    <submittedName>
        <fullName evidence="2">Antibiotic biosynthesis monooxygenase</fullName>
    </submittedName>
</protein>
<evidence type="ECO:0000313" key="3">
    <source>
        <dbReference type="Proteomes" id="UP000468943"/>
    </source>
</evidence>
<dbReference type="InterPro" id="IPR007138">
    <property type="entry name" value="ABM_dom"/>
</dbReference>
<organism evidence="2 3">
    <name type="scientific">Pontixanthobacter gangjinensis</name>
    <dbReference type="NCBI Taxonomy" id="1028742"/>
    <lineage>
        <taxon>Bacteria</taxon>
        <taxon>Pseudomonadati</taxon>
        <taxon>Pseudomonadota</taxon>
        <taxon>Alphaproteobacteria</taxon>
        <taxon>Sphingomonadales</taxon>
        <taxon>Erythrobacteraceae</taxon>
        <taxon>Pontixanthobacter</taxon>
    </lineage>
</organism>
<keyword evidence="2" id="KW-0503">Monooxygenase</keyword>